<dbReference type="OrthoDB" id="518050at2"/>
<protein>
    <submittedName>
        <fullName evidence="2">Uncharacterized protein</fullName>
    </submittedName>
</protein>
<dbReference type="STRING" id="211165.GCA_000317285_04090"/>
<proteinExistence type="predicted"/>
<accession>A0A433NH40</accession>
<feature type="transmembrane region" description="Helical" evidence="1">
    <location>
        <begin position="35"/>
        <end position="56"/>
    </location>
</feature>
<keyword evidence="1" id="KW-0472">Membrane</keyword>
<keyword evidence="1" id="KW-1133">Transmembrane helix</keyword>
<gene>
    <name evidence="2" type="ORF">PCC6912_25760</name>
</gene>
<sequence length="63" mass="6869">MLNLSSEQTLYLLLLTHCLVGSIAAVIAWRKGRPLGLWIFLGIFCGVAALLVALLMKTRVSVN</sequence>
<dbReference type="AlphaFoldDB" id="A0A433NH40"/>
<comment type="caution">
    <text evidence="2">The sequence shown here is derived from an EMBL/GenBank/DDBJ whole genome shotgun (WGS) entry which is preliminary data.</text>
</comment>
<evidence type="ECO:0000313" key="2">
    <source>
        <dbReference type="EMBL" id="RUR81707.1"/>
    </source>
</evidence>
<keyword evidence="3" id="KW-1185">Reference proteome</keyword>
<name>A0A433NH40_CHLFR</name>
<evidence type="ECO:0000256" key="1">
    <source>
        <dbReference type="SAM" id="Phobius"/>
    </source>
</evidence>
<organism evidence="2 3">
    <name type="scientific">Chlorogloeopsis fritschii PCC 6912</name>
    <dbReference type="NCBI Taxonomy" id="211165"/>
    <lineage>
        <taxon>Bacteria</taxon>
        <taxon>Bacillati</taxon>
        <taxon>Cyanobacteriota</taxon>
        <taxon>Cyanophyceae</taxon>
        <taxon>Nostocales</taxon>
        <taxon>Chlorogloeopsidaceae</taxon>
        <taxon>Chlorogloeopsis</taxon>
    </lineage>
</organism>
<reference evidence="2 3" key="1">
    <citation type="journal article" date="2019" name="Genome Biol. Evol.">
        <title>Day and night: Metabolic profiles and evolutionary relationships of six axenic non-marine cyanobacteria.</title>
        <authorList>
            <person name="Will S.E."/>
            <person name="Henke P."/>
            <person name="Boedeker C."/>
            <person name="Huang S."/>
            <person name="Brinkmann H."/>
            <person name="Rohde M."/>
            <person name="Jarek M."/>
            <person name="Friedl T."/>
            <person name="Seufert S."/>
            <person name="Schumacher M."/>
            <person name="Overmann J."/>
            <person name="Neumann-Schaal M."/>
            <person name="Petersen J."/>
        </authorList>
    </citation>
    <scope>NUCLEOTIDE SEQUENCE [LARGE SCALE GENOMIC DNA]</scope>
    <source>
        <strain evidence="2 3">PCC 6912</strain>
    </source>
</reference>
<feature type="transmembrane region" description="Helical" evidence="1">
    <location>
        <begin position="9"/>
        <end position="29"/>
    </location>
</feature>
<dbReference type="Proteomes" id="UP000268857">
    <property type="component" value="Unassembled WGS sequence"/>
</dbReference>
<keyword evidence="1" id="KW-0812">Transmembrane</keyword>
<dbReference type="EMBL" id="RSCJ01000009">
    <property type="protein sequence ID" value="RUR81707.1"/>
    <property type="molecule type" value="Genomic_DNA"/>
</dbReference>
<evidence type="ECO:0000313" key="3">
    <source>
        <dbReference type="Proteomes" id="UP000268857"/>
    </source>
</evidence>
<dbReference type="RefSeq" id="WP_016875351.1">
    <property type="nucleotide sequence ID" value="NZ_AJLN01000101.1"/>
</dbReference>